<keyword evidence="3" id="KW-1185">Reference proteome</keyword>
<feature type="compositionally biased region" description="Low complexity" evidence="1">
    <location>
        <begin position="27"/>
        <end position="38"/>
    </location>
</feature>
<name>A0A328DJK2_9ASTE</name>
<evidence type="ECO:0000256" key="1">
    <source>
        <dbReference type="SAM" id="MobiDB-lite"/>
    </source>
</evidence>
<accession>A0A328DJK2</accession>
<dbReference type="Proteomes" id="UP000249390">
    <property type="component" value="Unassembled WGS sequence"/>
</dbReference>
<comment type="caution">
    <text evidence="2">The sequence shown here is derived from an EMBL/GenBank/DDBJ whole genome shotgun (WGS) entry which is preliminary data.</text>
</comment>
<evidence type="ECO:0000313" key="2">
    <source>
        <dbReference type="EMBL" id="RAL44331.1"/>
    </source>
</evidence>
<gene>
    <name evidence="2" type="ORF">DM860_017437</name>
</gene>
<evidence type="ECO:0000313" key="3">
    <source>
        <dbReference type="Proteomes" id="UP000249390"/>
    </source>
</evidence>
<sequence>MAFGLPVGSTELQIPTRALGRRLDAHSSSSQPLPLSISDEPSSSKTMIDELLSARKGITLKPFPPFFLRQAEQHLVIPNLAA</sequence>
<reference evidence="2 3" key="1">
    <citation type="submission" date="2018-06" db="EMBL/GenBank/DDBJ databases">
        <title>The Genome of Cuscuta australis (Dodder) Provides Insight into the Evolution of Plant Parasitism.</title>
        <authorList>
            <person name="Liu H."/>
        </authorList>
    </citation>
    <scope>NUCLEOTIDE SEQUENCE [LARGE SCALE GENOMIC DNA]</scope>
    <source>
        <strain evidence="3">cv. Yunnan</strain>
        <tissue evidence="2">Vines</tissue>
    </source>
</reference>
<dbReference type="AlphaFoldDB" id="A0A328DJK2"/>
<organism evidence="2 3">
    <name type="scientific">Cuscuta australis</name>
    <dbReference type="NCBI Taxonomy" id="267555"/>
    <lineage>
        <taxon>Eukaryota</taxon>
        <taxon>Viridiplantae</taxon>
        <taxon>Streptophyta</taxon>
        <taxon>Embryophyta</taxon>
        <taxon>Tracheophyta</taxon>
        <taxon>Spermatophyta</taxon>
        <taxon>Magnoliopsida</taxon>
        <taxon>eudicotyledons</taxon>
        <taxon>Gunneridae</taxon>
        <taxon>Pentapetalae</taxon>
        <taxon>asterids</taxon>
        <taxon>lamiids</taxon>
        <taxon>Solanales</taxon>
        <taxon>Convolvulaceae</taxon>
        <taxon>Cuscuteae</taxon>
        <taxon>Cuscuta</taxon>
        <taxon>Cuscuta subgen. Grammica</taxon>
        <taxon>Cuscuta sect. Cleistogrammica</taxon>
    </lineage>
</organism>
<feature type="region of interest" description="Disordered" evidence="1">
    <location>
        <begin position="20"/>
        <end position="42"/>
    </location>
</feature>
<proteinExistence type="predicted"/>
<dbReference type="EMBL" id="NQVE01000145">
    <property type="protein sequence ID" value="RAL44331.1"/>
    <property type="molecule type" value="Genomic_DNA"/>
</dbReference>
<protein>
    <submittedName>
        <fullName evidence="2">Uncharacterized protein</fullName>
    </submittedName>
</protein>